<dbReference type="InterPro" id="IPR011032">
    <property type="entry name" value="GroES-like_sf"/>
</dbReference>
<dbReference type="InterPro" id="IPR002328">
    <property type="entry name" value="ADH_Zn_CS"/>
</dbReference>
<dbReference type="InterPro" id="IPR050129">
    <property type="entry name" value="Zn_alcohol_dh"/>
</dbReference>
<dbReference type="SUPFAM" id="SSF51735">
    <property type="entry name" value="NAD(P)-binding Rossmann-fold domains"/>
    <property type="match status" value="1"/>
</dbReference>
<dbReference type="InterPro" id="IPR013149">
    <property type="entry name" value="ADH-like_C"/>
</dbReference>
<organism evidence="6 7">
    <name type="scientific">Fodinisporobacter ferrooxydans</name>
    <dbReference type="NCBI Taxonomy" id="2901836"/>
    <lineage>
        <taxon>Bacteria</taxon>
        <taxon>Bacillati</taxon>
        <taxon>Bacillota</taxon>
        <taxon>Bacilli</taxon>
        <taxon>Bacillales</taxon>
        <taxon>Alicyclobacillaceae</taxon>
        <taxon>Fodinisporobacter</taxon>
    </lineage>
</organism>
<evidence type="ECO:0000256" key="2">
    <source>
        <dbReference type="ARBA" id="ARBA00022833"/>
    </source>
</evidence>
<dbReference type="PROSITE" id="PS00059">
    <property type="entry name" value="ADH_ZINC"/>
    <property type="match status" value="1"/>
</dbReference>
<sequence>MKAVVKTRPEPGFVEVIDVPIPKIKSDEVLVKIKSTGICGTDILLADWRYTGRYPVKPPIILGHEGAGEVVEVGGNVRGLKPGDRVGLEALLGCGQCHYCRRGYINLCPNWDHLGISFDGTFAEYIAFPAKGTHVLPQSISFDQGAFLEPISIVAQAMETNPVAVDDTVVIVGPGPLGLFTLQAAKAAGAAKVIMIGTSSDEKRLQIAKNLGADYVVDLGNTDAYKLVKDLTDGIGADVVFEAGGTTGAVEQAILMAHGAGKVFLLGFATEARINPLVQIVRQNLTIKGVVGSLPLHYETAIRWLENDTIRIEPMVGDHVFGLDQANRGFELMKEKQAGKVLFRIE</sequence>
<feature type="domain" description="Enoyl reductase (ER)" evidence="5">
    <location>
        <begin position="12"/>
        <end position="343"/>
    </location>
</feature>
<reference evidence="6" key="1">
    <citation type="submission" date="2021-12" db="EMBL/GenBank/DDBJ databases">
        <title>Alicyclobacillaceae gen. nov., sp. nov., isolated from chalcocite enrichment system.</title>
        <authorList>
            <person name="Jiang Z."/>
        </authorList>
    </citation>
    <scope>NUCLEOTIDE SEQUENCE</scope>
    <source>
        <strain evidence="6">MYW30-H2</strain>
    </source>
</reference>
<evidence type="ECO:0000259" key="5">
    <source>
        <dbReference type="SMART" id="SM00829"/>
    </source>
</evidence>
<dbReference type="Proteomes" id="UP000830167">
    <property type="component" value="Chromosome"/>
</dbReference>
<evidence type="ECO:0000256" key="3">
    <source>
        <dbReference type="ARBA" id="ARBA00023002"/>
    </source>
</evidence>
<dbReference type="SMART" id="SM00829">
    <property type="entry name" value="PKS_ER"/>
    <property type="match status" value="1"/>
</dbReference>
<dbReference type="InterPro" id="IPR013154">
    <property type="entry name" value="ADH-like_N"/>
</dbReference>
<keyword evidence="3" id="KW-0560">Oxidoreductase</keyword>
<dbReference type="EMBL" id="CP089291">
    <property type="protein sequence ID" value="UOF91148.1"/>
    <property type="molecule type" value="Genomic_DNA"/>
</dbReference>
<dbReference type="PANTHER" id="PTHR43401:SF2">
    <property type="entry name" value="L-THREONINE 3-DEHYDROGENASE"/>
    <property type="match status" value="1"/>
</dbReference>
<evidence type="ECO:0000313" key="7">
    <source>
        <dbReference type="Proteomes" id="UP000830167"/>
    </source>
</evidence>
<evidence type="ECO:0000256" key="1">
    <source>
        <dbReference type="ARBA" id="ARBA00022723"/>
    </source>
</evidence>
<gene>
    <name evidence="6" type="ORF">LSG31_02490</name>
</gene>
<dbReference type="PANTHER" id="PTHR43401">
    <property type="entry name" value="L-THREONINE 3-DEHYDROGENASE"/>
    <property type="match status" value="1"/>
</dbReference>
<dbReference type="InterPro" id="IPR020843">
    <property type="entry name" value="ER"/>
</dbReference>
<dbReference type="Gene3D" id="3.90.180.10">
    <property type="entry name" value="Medium-chain alcohol dehydrogenases, catalytic domain"/>
    <property type="match status" value="1"/>
</dbReference>
<accession>A0ABY4CL51</accession>
<proteinExistence type="inferred from homology"/>
<keyword evidence="7" id="KW-1185">Reference proteome</keyword>
<dbReference type="Gene3D" id="3.40.50.720">
    <property type="entry name" value="NAD(P)-binding Rossmann-like Domain"/>
    <property type="match status" value="1"/>
</dbReference>
<comment type="cofactor">
    <cofactor evidence="4">
        <name>Zn(2+)</name>
        <dbReference type="ChEBI" id="CHEBI:29105"/>
    </cofactor>
</comment>
<dbReference type="SUPFAM" id="SSF50129">
    <property type="entry name" value="GroES-like"/>
    <property type="match status" value="1"/>
</dbReference>
<keyword evidence="2 4" id="KW-0862">Zinc</keyword>
<dbReference type="InterPro" id="IPR036291">
    <property type="entry name" value="NAD(P)-bd_dom_sf"/>
</dbReference>
<name>A0ABY4CL51_9BACL</name>
<evidence type="ECO:0000313" key="6">
    <source>
        <dbReference type="EMBL" id="UOF91148.1"/>
    </source>
</evidence>
<dbReference type="Pfam" id="PF08240">
    <property type="entry name" value="ADH_N"/>
    <property type="match status" value="1"/>
</dbReference>
<dbReference type="Pfam" id="PF00107">
    <property type="entry name" value="ADH_zinc_N"/>
    <property type="match status" value="1"/>
</dbReference>
<protein>
    <submittedName>
        <fullName evidence="6">Alcohol dehydrogenase catalytic domain-containing protein</fullName>
    </submittedName>
</protein>
<keyword evidence="1 4" id="KW-0479">Metal-binding</keyword>
<comment type="similarity">
    <text evidence="4">Belongs to the zinc-containing alcohol dehydrogenase family.</text>
</comment>
<dbReference type="RefSeq" id="WP_347437840.1">
    <property type="nucleotide sequence ID" value="NZ_CP089291.1"/>
</dbReference>
<evidence type="ECO:0000256" key="4">
    <source>
        <dbReference type="RuleBase" id="RU361277"/>
    </source>
</evidence>